<dbReference type="AlphaFoldDB" id="A0AAD9G6T5"/>
<reference evidence="4" key="2">
    <citation type="submission" date="2021-05" db="EMBL/GenBank/DDBJ databases">
        <authorList>
            <person name="Pain A."/>
        </authorList>
    </citation>
    <scope>NUCLEOTIDE SEQUENCE</scope>
    <source>
        <strain evidence="4">1802A</strain>
    </source>
</reference>
<keyword evidence="2" id="KW-1133">Transmembrane helix</keyword>
<reference evidence="4" key="1">
    <citation type="journal article" date="2014" name="Nucleic Acids Res.">
        <title>The evolutionary dynamics of variant antigen genes in Babesia reveal a history of genomic innovation underlying host-parasite interaction.</title>
        <authorList>
            <person name="Jackson A.P."/>
            <person name="Otto T.D."/>
            <person name="Darby A."/>
            <person name="Ramaprasad A."/>
            <person name="Xia D."/>
            <person name="Echaide I.E."/>
            <person name="Farber M."/>
            <person name="Gahlot S."/>
            <person name="Gamble J."/>
            <person name="Gupta D."/>
            <person name="Gupta Y."/>
            <person name="Jackson L."/>
            <person name="Malandrin L."/>
            <person name="Malas T.B."/>
            <person name="Moussa E."/>
            <person name="Nair M."/>
            <person name="Reid A.J."/>
            <person name="Sanders M."/>
            <person name="Sharma J."/>
            <person name="Tracey A."/>
            <person name="Quail M.A."/>
            <person name="Weir W."/>
            <person name="Wastling J.M."/>
            <person name="Hall N."/>
            <person name="Willadsen P."/>
            <person name="Lingelbach K."/>
            <person name="Shiels B."/>
            <person name="Tait A."/>
            <person name="Berriman M."/>
            <person name="Allred D.R."/>
            <person name="Pain A."/>
        </authorList>
    </citation>
    <scope>NUCLEOTIDE SEQUENCE</scope>
    <source>
        <strain evidence="4">1802A</strain>
    </source>
</reference>
<dbReference type="Proteomes" id="UP001195914">
    <property type="component" value="Unassembled WGS sequence"/>
</dbReference>
<feature type="transmembrane region" description="Helical" evidence="2">
    <location>
        <begin position="16"/>
        <end position="37"/>
    </location>
</feature>
<evidence type="ECO:0000256" key="1">
    <source>
        <dbReference type="SAM" id="MobiDB-lite"/>
    </source>
</evidence>
<protein>
    <recommendedName>
        <fullName evidence="3">Ig-like domain-containing protein</fullName>
    </recommendedName>
</protein>
<organism evidence="4 5">
    <name type="scientific">Babesia divergens</name>
    <dbReference type="NCBI Taxonomy" id="32595"/>
    <lineage>
        <taxon>Eukaryota</taxon>
        <taxon>Sar</taxon>
        <taxon>Alveolata</taxon>
        <taxon>Apicomplexa</taxon>
        <taxon>Aconoidasida</taxon>
        <taxon>Piroplasmida</taxon>
        <taxon>Babesiidae</taxon>
        <taxon>Babesia</taxon>
    </lineage>
</organism>
<evidence type="ECO:0000259" key="3">
    <source>
        <dbReference type="PROSITE" id="PS50835"/>
    </source>
</evidence>
<dbReference type="PROSITE" id="PS50835">
    <property type="entry name" value="IG_LIKE"/>
    <property type="match status" value="1"/>
</dbReference>
<evidence type="ECO:0000313" key="5">
    <source>
        <dbReference type="Proteomes" id="UP001195914"/>
    </source>
</evidence>
<gene>
    <name evidence="4" type="ORF">X943_001357</name>
</gene>
<sequence>MASTPSWISVGNRKRYITAAIVALIVAGIITGMYFLLRIGENSENLIEENEEISRIVAKLQRRSQKDASDYFLHGNAASKDGIAAMDTTDAPQPADLPSQDQYESSWKSLVDLSIDKPDSVYSNVFTLERTNRRFVLDTGSDSPTRNNMRPPLPPYPKTVPSVKADHPNGVLPATNVNGKGVKSHSKGIAVRQSDLRKSDNPFHMKHKENQPSGAKNAYPASRVVEHTDKNGEHVHQPTTVDAAIVDSADVQRPCSCCVRHEIPDYEASRPISWVRRDELGTNVPMHKVNIAERGEALYKKGFKLPMAINYKTKSESPNCIHIDLSKNNKRSIHINTLVDVPSLLVLSPKDPSKYFCKVMYGEKTLATLKDITPEKTFIVMEKVKDCVQFSLWVKTKDSRQHLLQILMLKKEAILNNNYPLYLDMLLQSCSKRA</sequence>
<accession>A0AAD9G6T5</accession>
<evidence type="ECO:0000256" key="2">
    <source>
        <dbReference type="SAM" id="Phobius"/>
    </source>
</evidence>
<name>A0AAD9G6T5_BABDI</name>
<keyword evidence="2" id="KW-0472">Membrane</keyword>
<dbReference type="EMBL" id="JAHBMH010000073">
    <property type="protein sequence ID" value="KAK1932911.1"/>
    <property type="molecule type" value="Genomic_DNA"/>
</dbReference>
<comment type="caution">
    <text evidence="4">The sequence shown here is derived from an EMBL/GenBank/DDBJ whole genome shotgun (WGS) entry which is preliminary data.</text>
</comment>
<feature type="region of interest" description="Disordered" evidence="1">
    <location>
        <begin position="197"/>
        <end position="218"/>
    </location>
</feature>
<evidence type="ECO:0000313" key="4">
    <source>
        <dbReference type="EMBL" id="KAK1932911.1"/>
    </source>
</evidence>
<dbReference type="InterPro" id="IPR007110">
    <property type="entry name" value="Ig-like_dom"/>
</dbReference>
<keyword evidence="5" id="KW-1185">Reference proteome</keyword>
<feature type="domain" description="Ig-like" evidence="3">
    <location>
        <begin position="238"/>
        <end position="373"/>
    </location>
</feature>
<proteinExistence type="predicted"/>
<keyword evidence="2" id="KW-0812">Transmembrane</keyword>